<evidence type="ECO:0000256" key="2">
    <source>
        <dbReference type="ARBA" id="ARBA00022771"/>
    </source>
</evidence>
<keyword evidence="1" id="KW-0479">Metal-binding</keyword>
<organism evidence="6 7">
    <name type="scientific">Mycena venus</name>
    <dbReference type="NCBI Taxonomy" id="2733690"/>
    <lineage>
        <taxon>Eukaryota</taxon>
        <taxon>Fungi</taxon>
        <taxon>Dikarya</taxon>
        <taxon>Basidiomycota</taxon>
        <taxon>Agaricomycotina</taxon>
        <taxon>Agaricomycetes</taxon>
        <taxon>Agaricomycetidae</taxon>
        <taxon>Agaricales</taxon>
        <taxon>Marasmiineae</taxon>
        <taxon>Mycenaceae</taxon>
        <taxon>Mycena</taxon>
    </lineage>
</organism>
<evidence type="ECO:0000256" key="3">
    <source>
        <dbReference type="ARBA" id="ARBA00022833"/>
    </source>
</evidence>
<evidence type="ECO:0000259" key="5">
    <source>
        <dbReference type="PROSITE" id="PS50865"/>
    </source>
</evidence>
<proteinExistence type="predicted"/>
<dbReference type="EMBL" id="JACAZI010000010">
    <property type="protein sequence ID" value="KAF7349926.1"/>
    <property type="molecule type" value="Genomic_DNA"/>
</dbReference>
<evidence type="ECO:0000313" key="7">
    <source>
        <dbReference type="Proteomes" id="UP000620124"/>
    </source>
</evidence>
<dbReference type="InterPro" id="IPR002893">
    <property type="entry name" value="Znf_MYND"/>
</dbReference>
<keyword evidence="3" id="KW-0862">Zinc</keyword>
<dbReference type="Gene3D" id="6.10.140.2220">
    <property type="match status" value="1"/>
</dbReference>
<keyword evidence="7" id="KW-1185">Reference proteome</keyword>
<dbReference type="Pfam" id="PF01753">
    <property type="entry name" value="zf-MYND"/>
    <property type="match status" value="1"/>
</dbReference>
<gene>
    <name evidence="6" type="ORF">MVEN_01293300</name>
</gene>
<dbReference type="Proteomes" id="UP000620124">
    <property type="component" value="Unassembled WGS sequence"/>
</dbReference>
<name>A0A8H6Y0V4_9AGAR</name>
<sequence>MSEWGRPTVVRLSRLAQLPDAVRAAAQAAVDGSFADLQDLAVQLIHGAIPSTHAILLLPVFHHILAALTVPNAEDLDDCTDPSSPLRETVPEAFHCVRGFMNVVIVSSVPIPGAACREFWPRMAEWMRFIMEFHDCIPWLELPSTGWLCTDLTRFAGSFARDRATSALFAATPAFWFMIGQAWLYLLQNDASQDHSYAHMNNLVTEYLDLENLQEFIDGAGGSVDYMGLLIVKKINRHLPPPHGTVTQADIWLFRSLLCIAMYITTKLHQQVRIVPPALGPLEAAYIRHGGVRTLTALARALSRIRFFDDKIKPYFAFEKCVMMLSQILVSPCGYKELPKALESGLLATLVSVGTCSWADKVHDRALSPIILFLLPYTVYYSVLSKIRVALMEVADHERDQKFRVCKLYPEWMVWREMTQKPLEALEYFHTQEVRLKACDNDECGQISAKANFKKCAECLSSYYCSQACQDRDWNHGGHARYCTPDAVFCLDERTAIRTRDRSFLRTLIHYDYRQHAIAIYMQEIKFIHDHAPDTALVVYFNYARKDLEISIKAVADVDGLSCSPYWLHWVTRAERSRGRIRLHVMCVWAEGRKTFWVIPLRADTARVYEELRRIAAELPEEQAKWDTDIIMDRIQTLVDEQAGVETH</sequence>
<feature type="domain" description="MYND-type" evidence="5">
    <location>
        <begin position="441"/>
        <end position="483"/>
    </location>
</feature>
<dbReference type="OrthoDB" id="3015072at2759"/>
<dbReference type="GO" id="GO:0008270">
    <property type="term" value="F:zinc ion binding"/>
    <property type="evidence" value="ECO:0007669"/>
    <property type="project" value="UniProtKB-KW"/>
</dbReference>
<comment type="caution">
    <text evidence="6">The sequence shown here is derived from an EMBL/GenBank/DDBJ whole genome shotgun (WGS) entry which is preliminary data.</text>
</comment>
<accession>A0A8H6Y0V4</accession>
<dbReference type="AlphaFoldDB" id="A0A8H6Y0V4"/>
<dbReference type="PROSITE" id="PS50865">
    <property type="entry name" value="ZF_MYND_2"/>
    <property type="match status" value="1"/>
</dbReference>
<evidence type="ECO:0000313" key="6">
    <source>
        <dbReference type="EMBL" id="KAF7349926.1"/>
    </source>
</evidence>
<protein>
    <submittedName>
        <fullName evidence="6">MYND-type domain-containing protein</fullName>
    </submittedName>
</protein>
<evidence type="ECO:0000256" key="4">
    <source>
        <dbReference type="PROSITE-ProRule" id="PRU00134"/>
    </source>
</evidence>
<reference evidence="6" key="1">
    <citation type="submission" date="2020-05" db="EMBL/GenBank/DDBJ databases">
        <title>Mycena genomes resolve the evolution of fungal bioluminescence.</title>
        <authorList>
            <person name="Tsai I.J."/>
        </authorList>
    </citation>
    <scope>NUCLEOTIDE SEQUENCE</scope>
    <source>
        <strain evidence="6">CCC161011</strain>
    </source>
</reference>
<keyword evidence="2 4" id="KW-0863">Zinc-finger</keyword>
<evidence type="ECO:0000256" key="1">
    <source>
        <dbReference type="ARBA" id="ARBA00022723"/>
    </source>
</evidence>
<dbReference type="SUPFAM" id="SSF144232">
    <property type="entry name" value="HIT/MYND zinc finger-like"/>
    <property type="match status" value="1"/>
</dbReference>